<sequence length="68" mass="7477">MMPRAKLILPLMFSLLCSVAEGQVPVTPAARPETLLASPDAKLANNKKLVSDFWREVVDAGQIEQIEK</sequence>
<protein>
    <submittedName>
        <fullName evidence="2">Uncharacterized protein</fullName>
    </submittedName>
</protein>
<accession>A0A930BW20</accession>
<keyword evidence="1" id="KW-0732">Signal</keyword>
<comment type="caution">
    <text evidence="2">The sequence shown here is derived from an EMBL/GenBank/DDBJ whole genome shotgun (WGS) entry which is preliminary data.</text>
</comment>
<feature type="non-terminal residue" evidence="2">
    <location>
        <position position="68"/>
    </location>
</feature>
<gene>
    <name evidence="2" type="ORF">HXL68_12465</name>
</gene>
<reference evidence="2" key="1">
    <citation type="submission" date="2020-04" db="EMBL/GenBank/DDBJ databases">
        <title>Deep metagenomics examines the oral microbiome during advanced dental caries in children, revealing novel taxa and co-occurrences with host molecules.</title>
        <authorList>
            <person name="Baker J.L."/>
            <person name="Morton J.T."/>
            <person name="Dinis M."/>
            <person name="Alvarez R."/>
            <person name="Tran N.C."/>
            <person name="Knight R."/>
            <person name="Edlund A."/>
        </authorList>
    </citation>
    <scope>NUCLEOTIDE SEQUENCE</scope>
    <source>
        <strain evidence="2">JCVI_32_bin.24</strain>
    </source>
</reference>
<organism evidence="2 3">
    <name type="scientific">Dechloromonas agitata</name>
    <dbReference type="NCBI Taxonomy" id="73030"/>
    <lineage>
        <taxon>Bacteria</taxon>
        <taxon>Pseudomonadati</taxon>
        <taxon>Pseudomonadota</taxon>
        <taxon>Betaproteobacteria</taxon>
        <taxon>Rhodocyclales</taxon>
        <taxon>Azonexaceae</taxon>
        <taxon>Dechloromonas</taxon>
    </lineage>
</organism>
<dbReference type="Proteomes" id="UP000718593">
    <property type="component" value="Unassembled WGS sequence"/>
</dbReference>
<dbReference type="EMBL" id="JABZMI010000287">
    <property type="protein sequence ID" value="MBF1165837.1"/>
    <property type="molecule type" value="Genomic_DNA"/>
</dbReference>
<feature type="signal peptide" evidence="1">
    <location>
        <begin position="1"/>
        <end position="22"/>
    </location>
</feature>
<evidence type="ECO:0000313" key="2">
    <source>
        <dbReference type="EMBL" id="MBF1165837.1"/>
    </source>
</evidence>
<name>A0A930BW20_9RHOO</name>
<dbReference type="AlphaFoldDB" id="A0A930BW20"/>
<evidence type="ECO:0000256" key="1">
    <source>
        <dbReference type="SAM" id="SignalP"/>
    </source>
</evidence>
<feature type="chain" id="PRO_5036748759" evidence="1">
    <location>
        <begin position="23"/>
        <end position="68"/>
    </location>
</feature>
<evidence type="ECO:0000313" key="3">
    <source>
        <dbReference type="Proteomes" id="UP000718593"/>
    </source>
</evidence>
<proteinExistence type="predicted"/>